<dbReference type="PROSITE" id="PS50890">
    <property type="entry name" value="PUA"/>
    <property type="match status" value="1"/>
</dbReference>
<evidence type="ECO:0000256" key="5">
    <source>
        <dbReference type="PROSITE-ProRule" id="PRU01023"/>
    </source>
</evidence>
<dbReference type="PANTHER" id="PTHR22807:SF34">
    <property type="entry name" value="TRNA (CYTOSINE(72)-C(5))-METHYLTRANSFERASE NSUN6"/>
    <property type="match status" value="1"/>
</dbReference>
<dbReference type="SUPFAM" id="SSF53335">
    <property type="entry name" value="S-adenosyl-L-methionine-dependent methyltransferases"/>
    <property type="match status" value="1"/>
</dbReference>
<dbReference type="PRINTS" id="PR02008">
    <property type="entry name" value="RCMTFAMILY"/>
</dbReference>
<evidence type="ECO:0000256" key="3">
    <source>
        <dbReference type="ARBA" id="ARBA00022691"/>
    </source>
</evidence>
<dbReference type="PROSITE" id="PS51686">
    <property type="entry name" value="SAM_MT_RSMB_NOP"/>
    <property type="match status" value="1"/>
</dbReference>
<dbReference type="GO" id="GO:0001510">
    <property type="term" value="P:RNA methylation"/>
    <property type="evidence" value="ECO:0007669"/>
    <property type="project" value="InterPro"/>
</dbReference>
<feature type="binding site" evidence="5">
    <location>
        <position position="256"/>
    </location>
    <ligand>
        <name>S-adenosyl-L-methionine</name>
        <dbReference type="ChEBI" id="CHEBI:59789"/>
    </ligand>
</feature>
<dbReference type="Pfam" id="PF01189">
    <property type="entry name" value="Methyltr_RsmB-F"/>
    <property type="match status" value="1"/>
</dbReference>
<dbReference type="InterPro" id="IPR049560">
    <property type="entry name" value="MeTrfase_RsmB-F_NOP2_cat"/>
</dbReference>
<protein>
    <submittedName>
        <fullName evidence="7">Uncharacterized protein AlNc14C125G6798</fullName>
    </submittedName>
</protein>
<organism evidence="7">
    <name type="scientific">Albugo laibachii Nc14</name>
    <dbReference type="NCBI Taxonomy" id="890382"/>
    <lineage>
        <taxon>Eukaryota</taxon>
        <taxon>Sar</taxon>
        <taxon>Stramenopiles</taxon>
        <taxon>Oomycota</taxon>
        <taxon>Peronosporomycetes</taxon>
        <taxon>Albuginales</taxon>
        <taxon>Albuginaceae</taxon>
        <taxon>Albugo</taxon>
    </lineage>
</organism>
<evidence type="ECO:0000256" key="1">
    <source>
        <dbReference type="ARBA" id="ARBA00022603"/>
    </source>
</evidence>
<dbReference type="CDD" id="cd21150">
    <property type="entry name" value="PUA_NSun6-like"/>
    <property type="match status" value="1"/>
</dbReference>
<dbReference type="EMBL" id="FR824170">
    <property type="protein sequence ID" value="CCA21523.1"/>
    <property type="molecule type" value="Genomic_DNA"/>
</dbReference>
<evidence type="ECO:0000259" key="6">
    <source>
        <dbReference type="PROSITE" id="PS51686"/>
    </source>
</evidence>
<dbReference type="InterPro" id="IPR023267">
    <property type="entry name" value="RCMT"/>
</dbReference>
<feature type="binding site" evidence="5">
    <location>
        <position position="327"/>
    </location>
    <ligand>
        <name>S-adenosyl-L-methionine</name>
        <dbReference type="ChEBI" id="CHEBI:59789"/>
    </ligand>
</feature>
<proteinExistence type="inferred from homology"/>
<dbReference type="CDD" id="cd02440">
    <property type="entry name" value="AdoMet_MTases"/>
    <property type="match status" value="1"/>
</dbReference>
<feature type="binding site" evidence="5">
    <location>
        <begin position="233"/>
        <end position="239"/>
    </location>
    <ligand>
        <name>S-adenosyl-L-methionine</name>
        <dbReference type="ChEBI" id="CHEBI:59789"/>
    </ligand>
</feature>
<dbReference type="GO" id="GO:0003723">
    <property type="term" value="F:RNA binding"/>
    <property type="evidence" value="ECO:0007669"/>
    <property type="project" value="UniProtKB-UniRule"/>
</dbReference>
<dbReference type="InterPro" id="IPR015947">
    <property type="entry name" value="PUA-like_sf"/>
</dbReference>
<dbReference type="InterPro" id="IPR029063">
    <property type="entry name" value="SAM-dependent_MTases_sf"/>
</dbReference>
<dbReference type="Gene3D" id="2.30.130.10">
    <property type="entry name" value="PUA domain"/>
    <property type="match status" value="1"/>
</dbReference>
<dbReference type="HOGENOM" id="CLU_005316_1_0_1"/>
<comment type="similarity">
    <text evidence="5">Belongs to the class I-like SAM-binding methyltransferase superfamily. RsmB/NOP family.</text>
</comment>
<name>F0WJS2_9STRA</name>
<dbReference type="InterPro" id="IPR001678">
    <property type="entry name" value="MeTrfase_RsmB-F_NOP2_dom"/>
</dbReference>
<keyword evidence="1 5" id="KW-0489">Methyltransferase</keyword>
<dbReference type="Gene3D" id="3.40.50.150">
    <property type="entry name" value="Vaccinia Virus protein VP39"/>
    <property type="match status" value="1"/>
</dbReference>
<reference evidence="7" key="1">
    <citation type="journal article" date="2011" name="PLoS Biol.">
        <title>Gene gain and loss during evolution of obligate parasitism in the white rust pathogen of Arabidopsis thaliana.</title>
        <authorList>
            <person name="Kemen E."/>
            <person name="Gardiner A."/>
            <person name="Schultz-Larsen T."/>
            <person name="Kemen A.C."/>
            <person name="Balmuth A.L."/>
            <person name="Robert-Seilaniantz A."/>
            <person name="Bailey K."/>
            <person name="Holub E."/>
            <person name="Studholme D.J."/>
            <person name="Maclean D."/>
            <person name="Jones J.D."/>
        </authorList>
    </citation>
    <scope>NUCLEOTIDE SEQUENCE</scope>
</reference>
<keyword evidence="2 5" id="KW-0808">Transferase</keyword>
<keyword evidence="4 5" id="KW-0694">RNA-binding</keyword>
<dbReference type="AlphaFoldDB" id="F0WJS2"/>
<feature type="binding site" evidence="5">
    <location>
        <position position="284"/>
    </location>
    <ligand>
        <name>S-adenosyl-L-methionine</name>
        <dbReference type="ChEBI" id="CHEBI:59789"/>
    </ligand>
</feature>
<accession>F0WJS2</accession>
<feature type="active site" description="Nucleophile" evidence="5">
    <location>
        <position position="377"/>
    </location>
</feature>
<evidence type="ECO:0000256" key="4">
    <source>
        <dbReference type="ARBA" id="ARBA00022884"/>
    </source>
</evidence>
<dbReference type="PANTHER" id="PTHR22807">
    <property type="entry name" value="NOP2 YEAST -RELATED NOL1/NOP2/FMU SUN DOMAIN-CONTAINING"/>
    <property type="match status" value="1"/>
</dbReference>
<dbReference type="GO" id="GO:0008173">
    <property type="term" value="F:RNA methyltransferase activity"/>
    <property type="evidence" value="ECO:0007669"/>
    <property type="project" value="InterPro"/>
</dbReference>
<feature type="domain" description="SAM-dependent MTase RsmB/NOP-type" evidence="6">
    <location>
        <begin position="138"/>
        <end position="451"/>
    </location>
</feature>
<evidence type="ECO:0000313" key="7">
    <source>
        <dbReference type="EMBL" id="CCA21523.1"/>
    </source>
</evidence>
<evidence type="ECO:0000256" key="2">
    <source>
        <dbReference type="ARBA" id="ARBA00022679"/>
    </source>
</evidence>
<dbReference type="SUPFAM" id="SSF88697">
    <property type="entry name" value="PUA domain-like"/>
    <property type="match status" value="1"/>
</dbReference>
<gene>
    <name evidence="7" type="primary">AlNc14C125G6798</name>
    <name evidence="7" type="ORF">ALNC14_076660</name>
</gene>
<reference evidence="7" key="2">
    <citation type="submission" date="2011-02" db="EMBL/GenBank/DDBJ databases">
        <authorList>
            <person name="MacLean D."/>
        </authorList>
    </citation>
    <scope>NUCLEOTIDE SEQUENCE</scope>
</reference>
<keyword evidence="3 5" id="KW-0949">S-adenosyl-L-methionine</keyword>
<sequence>MDVIDFNDFQVTFPEDVEDALQAAYGSSKWDSIKKALAYPPQETTIRIHTTQCSPQDAHQKLSMALNAINPQLTAQKHALIHEIIQIPSMHPNTSLKYDYEKASLIVDRLCGEAVLRGSDIFARGVMCLTAGCSANVSVNILVDLDHKNLRGSDLNAHRGRKLFIGVGRTRMSRIEILKADRGLAVSDIVRVCHNAPPLNGLESKVFYLQQFPSAMVGHVIHPQNDDYILDMCAAPGGKTTHMANLMTKGLIIAVDRSRRKVGALKRLLQDLGLGKRVIAIHKDSTQLLRLKSLQMAPRPSIEKLMEMENSHFRGFYPESFDKILLDPPCSALGLRPRLLHPRDTEALEQFVKIQRNLIWCAVRLLKADGVLVFSTCTLHPRENEKMVAYVLETYPFMKLIAPFENDPNLRFGSKGLDGQGLSNEQVGLVQRFDPTIDDTIGFFCAKFQKSMPLEAIVSEEVS</sequence>
<dbReference type="InterPro" id="IPR036974">
    <property type="entry name" value="PUA_sf"/>
</dbReference>